<organism evidence="2 3">
    <name type="scientific">Cohnella hashimotonis</name>
    <dbReference type="NCBI Taxonomy" id="2826895"/>
    <lineage>
        <taxon>Bacteria</taxon>
        <taxon>Bacillati</taxon>
        <taxon>Bacillota</taxon>
        <taxon>Bacilli</taxon>
        <taxon>Bacillales</taxon>
        <taxon>Paenibacillaceae</taxon>
        <taxon>Cohnella</taxon>
    </lineage>
</organism>
<gene>
    <name evidence="2" type="ORF">KB449_32700</name>
</gene>
<evidence type="ECO:0000256" key="1">
    <source>
        <dbReference type="SAM" id="SignalP"/>
    </source>
</evidence>
<keyword evidence="1" id="KW-0732">Signal</keyword>
<keyword evidence="3" id="KW-1185">Reference proteome</keyword>
<reference evidence="2" key="1">
    <citation type="submission" date="2023-04" db="EMBL/GenBank/DDBJ databases">
        <title>Comparative genomic analysis of Cohnella hashimotonis sp. nov., isolated from the International Space Station.</title>
        <authorList>
            <person name="Venkateswaran K."/>
            <person name="Simpson A."/>
        </authorList>
    </citation>
    <scope>NUCLEOTIDE SEQUENCE</scope>
    <source>
        <strain evidence="2">F6_2S_P_1</strain>
    </source>
</reference>
<accession>A0ABT6TUX5</accession>
<evidence type="ECO:0000313" key="2">
    <source>
        <dbReference type="EMBL" id="MDI4649734.1"/>
    </source>
</evidence>
<protein>
    <recommendedName>
        <fullName evidence="4">YtkA-like domain-containing protein</fullName>
    </recommendedName>
</protein>
<comment type="caution">
    <text evidence="2">The sequence shown here is derived from an EMBL/GenBank/DDBJ whole genome shotgun (WGS) entry which is preliminary data.</text>
</comment>
<dbReference type="EMBL" id="JAGRPV010000001">
    <property type="protein sequence ID" value="MDI4649734.1"/>
    <property type="molecule type" value="Genomic_DNA"/>
</dbReference>
<sequence length="156" mass="17538">MIRNLTFVVLLLILLCGCNSNETLPEDSVFSVDFEIPAQAAAGQAFDAKAFITNGSRKEWSISHGVDVFTFEIRNREGQLVEQKGTVVVISLGISSKLVPKKPYSYTDDHSEQFRRLSISKPGHYFITAKANFRIEEKDTQRDISLTSKPKEIIIE</sequence>
<proteinExistence type="predicted"/>
<dbReference type="RefSeq" id="WP_282912343.1">
    <property type="nucleotide sequence ID" value="NZ_JAGRPV010000001.1"/>
</dbReference>
<dbReference type="Proteomes" id="UP001161691">
    <property type="component" value="Unassembled WGS sequence"/>
</dbReference>
<name>A0ABT6TUX5_9BACL</name>
<dbReference type="PROSITE" id="PS51257">
    <property type="entry name" value="PROKAR_LIPOPROTEIN"/>
    <property type="match status" value="1"/>
</dbReference>
<feature type="chain" id="PRO_5046783311" description="YtkA-like domain-containing protein" evidence="1">
    <location>
        <begin position="21"/>
        <end position="156"/>
    </location>
</feature>
<feature type="signal peptide" evidence="1">
    <location>
        <begin position="1"/>
        <end position="20"/>
    </location>
</feature>
<evidence type="ECO:0008006" key="4">
    <source>
        <dbReference type="Google" id="ProtNLM"/>
    </source>
</evidence>
<evidence type="ECO:0000313" key="3">
    <source>
        <dbReference type="Proteomes" id="UP001161691"/>
    </source>
</evidence>